<dbReference type="Gene3D" id="3.30.300.30">
    <property type="match status" value="1"/>
</dbReference>
<feature type="domain" description="AMP-dependent synthetase/ligase" evidence="4">
    <location>
        <begin position="7"/>
        <end position="359"/>
    </location>
</feature>
<dbReference type="Gene3D" id="3.40.50.12780">
    <property type="entry name" value="N-terminal domain of ligase-like"/>
    <property type="match status" value="1"/>
</dbReference>
<dbReference type="InterPro" id="IPR025110">
    <property type="entry name" value="AMP-bd_C"/>
</dbReference>
<evidence type="ECO:0000259" key="5">
    <source>
        <dbReference type="Pfam" id="PF13193"/>
    </source>
</evidence>
<dbReference type="OrthoDB" id="9803968at2"/>
<dbReference type="SUPFAM" id="SSF56801">
    <property type="entry name" value="Acetyl-CoA synthetase-like"/>
    <property type="match status" value="1"/>
</dbReference>
<dbReference type="PATRIC" id="fig|92835.4.peg.3299"/>
<organism evidence="6 7">
    <name type="scientific">Microbacterium terrae</name>
    <dbReference type="NCBI Taxonomy" id="69369"/>
    <lineage>
        <taxon>Bacteria</taxon>
        <taxon>Bacillati</taxon>
        <taxon>Actinomycetota</taxon>
        <taxon>Actinomycetes</taxon>
        <taxon>Micrococcales</taxon>
        <taxon>Microbacteriaceae</taxon>
        <taxon>Microbacterium</taxon>
    </lineage>
</organism>
<dbReference type="EC" id="6.2.1.3" evidence="6"/>
<dbReference type="InterPro" id="IPR020845">
    <property type="entry name" value="AMP-binding_CS"/>
</dbReference>
<protein>
    <submittedName>
        <fullName evidence="6">Long-chain-fatty-acid--CoA ligase FadD13</fullName>
        <ecNumber evidence="6">6.2.1.3</ecNumber>
    </submittedName>
</protein>
<dbReference type="GO" id="GO:0004467">
    <property type="term" value="F:long-chain fatty acid-CoA ligase activity"/>
    <property type="evidence" value="ECO:0007669"/>
    <property type="project" value="UniProtKB-EC"/>
</dbReference>
<dbReference type="GO" id="GO:0031956">
    <property type="term" value="F:medium-chain fatty acid-CoA ligase activity"/>
    <property type="evidence" value="ECO:0007669"/>
    <property type="project" value="TreeGrafter"/>
</dbReference>
<dbReference type="Proteomes" id="UP000033956">
    <property type="component" value="Unassembled WGS sequence"/>
</dbReference>
<dbReference type="RefSeq" id="WP_045277160.1">
    <property type="nucleotide sequence ID" value="NZ_BAAAUP010000002.1"/>
</dbReference>
<dbReference type="Pfam" id="PF00501">
    <property type="entry name" value="AMP-binding"/>
    <property type="match status" value="1"/>
</dbReference>
<dbReference type="AlphaFoldDB" id="A0A0M2GUZ5"/>
<dbReference type="InterPro" id="IPR000873">
    <property type="entry name" value="AMP-dep_synth/lig_dom"/>
</dbReference>
<dbReference type="InterPro" id="IPR045851">
    <property type="entry name" value="AMP-bd_C_sf"/>
</dbReference>
<reference evidence="6 7" key="1">
    <citation type="submission" date="2015-02" db="EMBL/GenBank/DDBJ databases">
        <title>Draft genome sequences of ten Microbacterium spp. with emphasis on heavy metal contaminated environments.</title>
        <authorList>
            <person name="Corretto E."/>
        </authorList>
    </citation>
    <scope>NUCLEOTIDE SEQUENCE [LARGE SCALE GENOMIC DNA]</scope>
    <source>
        <strain evidence="6 7">DSM 12510</strain>
    </source>
</reference>
<dbReference type="STRING" id="92835.RS81_03268"/>
<feature type="domain" description="AMP-binding enzyme C-terminal" evidence="5">
    <location>
        <begin position="420"/>
        <end position="498"/>
    </location>
</feature>
<dbReference type="EMBL" id="JYIZ01000057">
    <property type="protein sequence ID" value="KJL37511.1"/>
    <property type="molecule type" value="Genomic_DNA"/>
</dbReference>
<dbReference type="PANTHER" id="PTHR43201:SF5">
    <property type="entry name" value="MEDIUM-CHAIN ACYL-COA LIGASE ACSF2, MITOCHONDRIAL"/>
    <property type="match status" value="1"/>
</dbReference>
<keyword evidence="2 6" id="KW-0436">Ligase</keyword>
<gene>
    <name evidence="6" type="ORF">RS81_03268</name>
</gene>
<comment type="caution">
    <text evidence="6">The sequence shown here is derived from an EMBL/GenBank/DDBJ whole genome shotgun (WGS) entry which is preliminary data.</text>
</comment>
<evidence type="ECO:0000256" key="1">
    <source>
        <dbReference type="ARBA" id="ARBA00006432"/>
    </source>
</evidence>
<dbReference type="Pfam" id="PF13193">
    <property type="entry name" value="AMP-binding_C"/>
    <property type="match status" value="1"/>
</dbReference>
<name>A0A0M2GUZ5_9MICO</name>
<feature type="region of interest" description="Disordered" evidence="3">
    <location>
        <begin position="160"/>
        <end position="181"/>
    </location>
</feature>
<evidence type="ECO:0000259" key="4">
    <source>
        <dbReference type="Pfam" id="PF00501"/>
    </source>
</evidence>
<keyword evidence="7" id="KW-1185">Reference proteome</keyword>
<evidence type="ECO:0000256" key="3">
    <source>
        <dbReference type="SAM" id="MobiDB-lite"/>
    </source>
</evidence>
<proteinExistence type="inferred from homology"/>
<dbReference type="InterPro" id="IPR042099">
    <property type="entry name" value="ANL_N_sf"/>
</dbReference>
<comment type="similarity">
    <text evidence="1">Belongs to the ATP-dependent AMP-binding enzyme family.</text>
</comment>
<evidence type="ECO:0000313" key="7">
    <source>
        <dbReference type="Proteomes" id="UP000033956"/>
    </source>
</evidence>
<dbReference type="PANTHER" id="PTHR43201">
    <property type="entry name" value="ACYL-COA SYNTHETASE"/>
    <property type="match status" value="1"/>
</dbReference>
<dbReference type="PROSITE" id="PS00455">
    <property type="entry name" value="AMP_BINDING"/>
    <property type="match status" value="1"/>
</dbReference>
<sequence length="517" mass="55854">MTYPGAHPREKVAIIHADSGRELLFGDLDDRSDALARYLRDAGLTAGDTVAFLSENTIEIFEVFWAAQRSGLYVTGINHHLTAGEIAFILGDSGAKILISSSTKADLARAAREVTPGVEHLLAWGTDIPSDLESYEDALALGADASPLDSQPSGATMLYSSGTTGRPKGIRPPLPTRTVDEPGETVAGMASSLYGFAADTVYYSPAPAYHAAPLRWVGAATALGGTAVIRTRFDAEQTLRDIETYRITAGQFVPTMFIRMLKLPDDVRSRYDTSSIRTAIHAAAACPVEVKNRMLDWWGDVVYEYYSSTEMNGITAISPQVWREHAGSVGQAIVGVIHVCDDDGRELAAGETGVVFFERDHLPFEYHHDPAKTAAAQHPAHPLWTTTGDVGRVDEQGYLFLTDRKAFTIISGGVNIYPQEIENALALHPAVLDAAVIGLPDDEWGECVTAVIQPAAGAEPGSALADEITEFLRGTLARFKVPRQVLFTQDMPRTPTGKLVKADLVRRYTVEAARSAV</sequence>
<evidence type="ECO:0000313" key="6">
    <source>
        <dbReference type="EMBL" id="KJL37511.1"/>
    </source>
</evidence>
<accession>A0A0M2GUZ5</accession>
<evidence type="ECO:0000256" key="2">
    <source>
        <dbReference type="ARBA" id="ARBA00022598"/>
    </source>
</evidence>